<dbReference type="GO" id="GO:0005829">
    <property type="term" value="C:cytosol"/>
    <property type="evidence" value="ECO:0007669"/>
    <property type="project" value="TreeGrafter"/>
</dbReference>
<dbReference type="Gene3D" id="3.20.20.100">
    <property type="entry name" value="NADP-dependent oxidoreductase domain"/>
    <property type="match status" value="1"/>
</dbReference>
<dbReference type="EMBL" id="FRAP01000016">
    <property type="protein sequence ID" value="SHL00489.1"/>
    <property type="molecule type" value="Genomic_DNA"/>
</dbReference>
<gene>
    <name evidence="2" type="ORF">SAMN05443637_11614</name>
</gene>
<accession>A0A1M6X3P6</accession>
<reference evidence="2 3" key="1">
    <citation type="submission" date="2016-11" db="EMBL/GenBank/DDBJ databases">
        <authorList>
            <person name="Jaros S."/>
            <person name="Januszkiewicz K."/>
            <person name="Wedrychowicz H."/>
        </authorList>
    </citation>
    <scope>NUCLEOTIDE SEQUENCE [LARGE SCALE GENOMIC DNA]</scope>
    <source>
        <strain evidence="2 3">DSM 43832</strain>
    </source>
</reference>
<name>A0A1M6X3P6_PSETH</name>
<evidence type="ECO:0000313" key="2">
    <source>
        <dbReference type="EMBL" id="SHL00489.1"/>
    </source>
</evidence>
<dbReference type="Proteomes" id="UP000184363">
    <property type="component" value="Unassembled WGS sequence"/>
</dbReference>
<dbReference type="CDD" id="cd19081">
    <property type="entry name" value="AKR_AKR9C1"/>
    <property type="match status" value="1"/>
</dbReference>
<dbReference type="InterPro" id="IPR023210">
    <property type="entry name" value="NADP_OxRdtase_dom"/>
</dbReference>
<protein>
    <submittedName>
        <fullName evidence="2">Predicted oxidoreductase</fullName>
    </submittedName>
</protein>
<dbReference type="PANTHER" id="PTHR43364:SF6">
    <property type="entry name" value="OXIDOREDUCTASE-RELATED"/>
    <property type="match status" value="1"/>
</dbReference>
<sequence>MTTISGIDVTGLCLGGNVFGWTVDREGAFAVLDAYLEAGGTMIDTADAYLWRKPGNSGGESEAIIGEWLASRGVRDQVVIATKVGSWPTRPGLSAANITAAAEDSLRRLQTDRIDLYYAHKDDPDTVQEETLDAFDALVKAGKVVQIGASNFTPERLRSALEISERDGLTAYTAVQPHYNLMDRNAFEAGLQPIVTANEMACFPYYGLAMGFLTGKYRGQPVESVRAQGAQAYLDDPRGPAVLAVLDEIAAGHGVPVAAVALAWLAAQPGVTAPIASARTVEQLKELMAMRTLQLTSDELRLLTHVSD</sequence>
<dbReference type="OrthoDB" id="9768793at2"/>
<evidence type="ECO:0000313" key="3">
    <source>
        <dbReference type="Proteomes" id="UP000184363"/>
    </source>
</evidence>
<dbReference type="PANTHER" id="PTHR43364">
    <property type="entry name" value="NADH-SPECIFIC METHYLGLYOXAL REDUCTASE-RELATED"/>
    <property type="match status" value="1"/>
</dbReference>
<dbReference type="Pfam" id="PF00248">
    <property type="entry name" value="Aldo_ket_red"/>
    <property type="match status" value="1"/>
</dbReference>
<dbReference type="AlphaFoldDB" id="A0A1M6X3P6"/>
<dbReference type="InterPro" id="IPR036812">
    <property type="entry name" value="NAD(P)_OxRdtase_dom_sf"/>
</dbReference>
<organism evidence="2 3">
    <name type="scientific">Pseudonocardia thermophila</name>
    <dbReference type="NCBI Taxonomy" id="1848"/>
    <lineage>
        <taxon>Bacteria</taxon>
        <taxon>Bacillati</taxon>
        <taxon>Actinomycetota</taxon>
        <taxon>Actinomycetes</taxon>
        <taxon>Pseudonocardiales</taxon>
        <taxon>Pseudonocardiaceae</taxon>
        <taxon>Pseudonocardia</taxon>
    </lineage>
</organism>
<dbReference type="SUPFAM" id="SSF51430">
    <property type="entry name" value="NAD(P)-linked oxidoreductase"/>
    <property type="match status" value="1"/>
</dbReference>
<keyword evidence="3" id="KW-1185">Reference proteome</keyword>
<evidence type="ECO:0000259" key="1">
    <source>
        <dbReference type="Pfam" id="PF00248"/>
    </source>
</evidence>
<feature type="domain" description="NADP-dependent oxidoreductase" evidence="1">
    <location>
        <begin position="12"/>
        <end position="305"/>
    </location>
</feature>
<dbReference type="RefSeq" id="WP_073458670.1">
    <property type="nucleotide sequence ID" value="NZ_CALGVN010000010.1"/>
</dbReference>
<dbReference type="STRING" id="1848.SAMN05443637_11614"/>
<dbReference type="InterPro" id="IPR050523">
    <property type="entry name" value="AKR_Detox_Biosynth"/>
</dbReference>
<proteinExistence type="predicted"/>